<dbReference type="InParanoid" id="B4CYF6"/>
<sequence>MTLMTSCADDNKQASDPNQVSTIPWNRPEKWEGQGPMGGMMPGSH</sequence>
<dbReference type="STRING" id="497964.CfE428DRAFT_1694"/>
<dbReference type="Proteomes" id="UP000005824">
    <property type="component" value="Unassembled WGS sequence"/>
</dbReference>
<dbReference type="EMBL" id="ABVL01000004">
    <property type="protein sequence ID" value="EDY20497.1"/>
    <property type="molecule type" value="Genomic_DNA"/>
</dbReference>
<feature type="compositionally biased region" description="Polar residues" evidence="1">
    <location>
        <begin position="14"/>
        <end position="24"/>
    </location>
</feature>
<accession>B4CYF6</accession>
<evidence type="ECO:0000256" key="1">
    <source>
        <dbReference type="SAM" id="MobiDB-lite"/>
    </source>
</evidence>
<proteinExistence type="predicted"/>
<reference evidence="2 3" key="1">
    <citation type="journal article" date="2011" name="J. Bacteriol.">
        <title>Genome sequence of Chthoniobacter flavus Ellin428, an aerobic heterotrophic soil bacterium.</title>
        <authorList>
            <person name="Kant R."/>
            <person name="van Passel M.W."/>
            <person name="Palva A."/>
            <person name="Lucas S."/>
            <person name="Lapidus A."/>
            <person name="Glavina Del Rio T."/>
            <person name="Dalin E."/>
            <person name="Tice H."/>
            <person name="Bruce D."/>
            <person name="Goodwin L."/>
            <person name="Pitluck S."/>
            <person name="Larimer F.W."/>
            <person name="Land M.L."/>
            <person name="Hauser L."/>
            <person name="Sangwan P."/>
            <person name="de Vos W.M."/>
            <person name="Janssen P.H."/>
            <person name="Smidt H."/>
        </authorList>
    </citation>
    <scope>NUCLEOTIDE SEQUENCE [LARGE SCALE GENOMIC DNA]</scope>
    <source>
        <strain evidence="2 3">Ellin428</strain>
    </source>
</reference>
<name>B4CYF6_9BACT</name>
<dbReference type="AlphaFoldDB" id="B4CYF6"/>
<feature type="region of interest" description="Disordered" evidence="1">
    <location>
        <begin position="1"/>
        <end position="45"/>
    </location>
</feature>
<gene>
    <name evidence="2" type="ORF">CfE428DRAFT_1694</name>
</gene>
<organism evidence="2 3">
    <name type="scientific">Chthoniobacter flavus Ellin428</name>
    <dbReference type="NCBI Taxonomy" id="497964"/>
    <lineage>
        <taxon>Bacteria</taxon>
        <taxon>Pseudomonadati</taxon>
        <taxon>Verrucomicrobiota</taxon>
        <taxon>Spartobacteria</taxon>
        <taxon>Chthoniobacterales</taxon>
        <taxon>Chthoniobacteraceae</taxon>
        <taxon>Chthoniobacter</taxon>
    </lineage>
</organism>
<protein>
    <submittedName>
        <fullName evidence="2">Uncharacterized protein</fullName>
    </submittedName>
</protein>
<keyword evidence="3" id="KW-1185">Reference proteome</keyword>
<feature type="compositionally biased region" description="Gly residues" evidence="1">
    <location>
        <begin position="35"/>
        <end position="45"/>
    </location>
</feature>
<comment type="caution">
    <text evidence="2">The sequence shown here is derived from an EMBL/GenBank/DDBJ whole genome shotgun (WGS) entry which is preliminary data.</text>
</comment>
<evidence type="ECO:0000313" key="3">
    <source>
        <dbReference type="Proteomes" id="UP000005824"/>
    </source>
</evidence>
<evidence type="ECO:0000313" key="2">
    <source>
        <dbReference type="EMBL" id="EDY20497.1"/>
    </source>
</evidence>